<dbReference type="Proteomes" id="UP000320421">
    <property type="component" value="Chromosome"/>
</dbReference>
<reference evidence="1 2" key="1">
    <citation type="submission" date="2019-02" db="EMBL/GenBank/DDBJ databases">
        <title>Deep-cultivation of Planctomycetes and their phenomic and genomic characterization uncovers novel biology.</title>
        <authorList>
            <person name="Wiegand S."/>
            <person name="Jogler M."/>
            <person name="Boedeker C."/>
            <person name="Pinto D."/>
            <person name="Vollmers J."/>
            <person name="Rivas-Marin E."/>
            <person name="Kohn T."/>
            <person name="Peeters S.H."/>
            <person name="Heuer A."/>
            <person name="Rast P."/>
            <person name="Oberbeckmann S."/>
            <person name="Bunk B."/>
            <person name="Jeske O."/>
            <person name="Meyerdierks A."/>
            <person name="Storesund J.E."/>
            <person name="Kallscheuer N."/>
            <person name="Luecker S."/>
            <person name="Lage O.M."/>
            <person name="Pohl T."/>
            <person name="Merkel B.J."/>
            <person name="Hornburger P."/>
            <person name="Mueller R.-W."/>
            <person name="Bruemmer F."/>
            <person name="Labrenz M."/>
            <person name="Spormann A.M."/>
            <person name="Op den Camp H."/>
            <person name="Overmann J."/>
            <person name="Amann R."/>
            <person name="Jetten M.S.M."/>
            <person name="Mascher T."/>
            <person name="Medema M.H."/>
            <person name="Devos D.P."/>
            <person name="Kaster A.-K."/>
            <person name="Ovreas L."/>
            <person name="Rohde M."/>
            <person name="Galperin M.Y."/>
            <person name="Jogler C."/>
        </authorList>
    </citation>
    <scope>NUCLEOTIDE SEQUENCE [LARGE SCALE GENOMIC DNA]</scope>
    <source>
        <strain evidence="1 2">HG66A1</strain>
    </source>
</reference>
<name>A0A517PM72_9PLAN</name>
<dbReference type="Gene3D" id="3.40.50.300">
    <property type="entry name" value="P-loop containing nucleotide triphosphate hydrolases"/>
    <property type="match status" value="1"/>
</dbReference>
<dbReference type="RefSeq" id="WP_145183294.1">
    <property type="nucleotide sequence ID" value="NZ_CP036266.1"/>
</dbReference>
<keyword evidence="2" id="KW-1185">Reference proteome</keyword>
<proteinExistence type="predicted"/>
<organism evidence="1 2">
    <name type="scientific">Gimesia chilikensis</name>
    <dbReference type="NCBI Taxonomy" id="2605989"/>
    <lineage>
        <taxon>Bacteria</taxon>
        <taxon>Pseudomonadati</taxon>
        <taxon>Planctomycetota</taxon>
        <taxon>Planctomycetia</taxon>
        <taxon>Planctomycetales</taxon>
        <taxon>Planctomycetaceae</taxon>
        <taxon>Gimesia</taxon>
    </lineage>
</organism>
<dbReference type="EMBL" id="CP036266">
    <property type="protein sequence ID" value="QDT20463.1"/>
    <property type="molecule type" value="Genomic_DNA"/>
</dbReference>
<dbReference type="InterPro" id="IPR027417">
    <property type="entry name" value="P-loop_NTPase"/>
</dbReference>
<evidence type="ECO:0000313" key="1">
    <source>
        <dbReference type="EMBL" id="QDT20463.1"/>
    </source>
</evidence>
<protein>
    <submittedName>
        <fullName evidence="1">Uncharacterized protein</fullName>
    </submittedName>
</protein>
<accession>A0A517PM72</accession>
<dbReference type="AlphaFoldDB" id="A0A517PM72"/>
<dbReference type="NCBIfam" id="NF047389">
    <property type="entry name" value="ATPase_Sll1717"/>
    <property type="match status" value="1"/>
</dbReference>
<gene>
    <name evidence="1" type="ORF">HG66A1_22490</name>
</gene>
<evidence type="ECO:0000313" key="2">
    <source>
        <dbReference type="Proteomes" id="UP000320421"/>
    </source>
</evidence>
<sequence>MTIQQPFGEECCEAEVKVFRESYQNLYFLKTPFNELALQSRNYLFIGRRGSGKTSLAHYFTFQNSLPSAKCIDVDEPKVYEKVLTKIAERASTMPDLAMSRVVAIWDFLIWSLIFDELCEEDPVINSARKLTTPDKASSLIRDLLKQLLSKFLCDDGELSDDLEEFLVSGPFSEAKNRAVKITNRKPVIIAIDSLEKYSIENQPMMCAIAALVESASNFNRSYAHVGIHVKVFISAEVFPHLEESEISNPSKYIRHPVYLHWRPKDLMRLVSWRLNEFFRRDPKFNSYCRDDVDWDSPGEVLEKVWNPHFGTHFFNGLDLCEATFPYVLRHTQLRPRQFVILCNHIADKAIKSEEFPRFSNVAILESIRKQEIRLAGELLNSYSKVFPNVANIVSALERFPMVFDAKKLDRMSSSTASQWPSGDYSPYQFRRLVAELGIVGRIRSWDNESKIITADFEYALEDRLTLTSKDKCVIHPMFFEKLSIEKSHKMIIYPFPNHPDFKQIMESMKND</sequence>
<dbReference type="InterPro" id="IPR059206">
    <property type="entry name" value="Sll1717-like"/>
</dbReference>
<dbReference type="SUPFAM" id="SSF52540">
    <property type="entry name" value="P-loop containing nucleoside triphosphate hydrolases"/>
    <property type="match status" value="1"/>
</dbReference>
<dbReference type="OrthoDB" id="3499212at2"/>